<accession>A0A1E4T3B2</accession>
<keyword evidence="3 4" id="KW-0653">Protein transport</keyword>
<dbReference type="GO" id="GO:0000145">
    <property type="term" value="C:exocyst"/>
    <property type="evidence" value="ECO:0007669"/>
    <property type="project" value="UniProtKB-UniRule"/>
</dbReference>
<dbReference type="PANTHER" id="PTHR14146:SF0">
    <property type="entry name" value="EXOCYST COMPLEX COMPONENT 4"/>
    <property type="match status" value="1"/>
</dbReference>
<evidence type="ECO:0000256" key="4">
    <source>
        <dbReference type="RuleBase" id="RU367079"/>
    </source>
</evidence>
<dbReference type="PANTHER" id="PTHR14146">
    <property type="entry name" value="EXOCYST COMPLEX COMPONENT 4"/>
    <property type="match status" value="1"/>
</dbReference>
<evidence type="ECO:0000259" key="5">
    <source>
        <dbReference type="Pfam" id="PF04048"/>
    </source>
</evidence>
<dbReference type="InterPro" id="IPR048630">
    <property type="entry name" value="Sec8_M"/>
</dbReference>
<keyword evidence="8" id="KW-1185">Reference proteome</keyword>
<organism evidence="7 8">
    <name type="scientific">[Candida] arabinofermentans NRRL YB-2248</name>
    <dbReference type="NCBI Taxonomy" id="983967"/>
    <lineage>
        <taxon>Eukaryota</taxon>
        <taxon>Fungi</taxon>
        <taxon>Dikarya</taxon>
        <taxon>Ascomycota</taxon>
        <taxon>Saccharomycotina</taxon>
        <taxon>Pichiomycetes</taxon>
        <taxon>Pichiales</taxon>
        <taxon>Pichiaceae</taxon>
        <taxon>Ogataea</taxon>
        <taxon>Ogataea/Candida clade</taxon>
    </lineage>
</organism>
<keyword evidence="2 4" id="KW-0268">Exocytosis</keyword>
<comment type="similarity">
    <text evidence="4">Belongs to the SEC8 family.</text>
</comment>
<evidence type="ECO:0000313" key="8">
    <source>
        <dbReference type="Proteomes" id="UP000094801"/>
    </source>
</evidence>
<dbReference type="STRING" id="983967.A0A1E4T3B2"/>
<dbReference type="GO" id="GO:0006612">
    <property type="term" value="P:protein targeting to membrane"/>
    <property type="evidence" value="ECO:0007669"/>
    <property type="project" value="UniProtKB-UniRule"/>
</dbReference>
<sequence length="824" mass="94854">MEESLDDLESCLNYIKQHWPDLLKENCNPLEIAIPLLDNSSVGLAHRQNEFVQLKERFSRILKQSVNVHFDSFNDSLGSYGITSETIAESQSTLLNVRGELTKSAAFISSSNEVIRELNNEQNEQGEISEILDQISEIKKTSSSIDNCIAEKNFKGAEELINKSLKSADQFGLWQIPALHSTQQYLQSQSQTLFDSIIEEINSIVYLKFQSTKSLYEEQTKSKLLSMATTDIDDVSAEVNKPLEQFLEELNKSTLDDGVSPGKDIQNFLALKSHLEILNNLKMMDESLIILCLEKQISSVIYAYAVDEKLLDNVEQQQLNNSIDNTPFARIPKDYVDENHHEPIFQLSKLSFNDDSSFNIQSVLENMFPGQSSSFSVDANATLYIENENINRRDTLVAPNIFNMIIIIDQFLLFVAFHGDGEFHTFFNSIFELLNTSLYYRKPYANIILKVLDSMVDQYQSIFDEYIPGEFFKQINYKLVPNWLHNPELNQVSTAILKDPNSIDLIKQELELLLAHGSNKTMKLISEQDLLDNNKFNSLSQLLNNILATLDWLPKCKRVSKMINSDTTSVNSLKETWQITNSAGRMNQNQIFEENNSLTLSGDSIEKFDKTVEQLENIATRLKLILRYDLKCKSIWYLVTTLEKDIWMPEFESEEIDHGIILFNGFTIYANELLSRILPSNIEKMSIFSGLPDLIDRLLVDESRRIIKVNSFGITKIFLNIRVIQQMLRNVMENPESVNFKRSITYFDLFKATDKGVVDMIKRFESEPDKKNMFTIDEYKNMVRMVFSESVSKGQLKRQHSSYSASRRYDDSIKKLEEEFKSRS</sequence>
<dbReference type="GO" id="GO:0006904">
    <property type="term" value="P:vesicle docking involved in exocytosis"/>
    <property type="evidence" value="ECO:0007669"/>
    <property type="project" value="InterPro"/>
</dbReference>
<comment type="function">
    <text evidence="4">Component of the exocyst complex involved in the docking of exocytic vesicles with fusion sites on the plasma membrane.</text>
</comment>
<evidence type="ECO:0000259" key="6">
    <source>
        <dbReference type="Pfam" id="PF20652"/>
    </source>
</evidence>
<protein>
    <recommendedName>
        <fullName evidence="4">Exocyst complex component Sec8</fullName>
    </recommendedName>
</protein>
<dbReference type="OrthoDB" id="272977at2759"/>
<dbReference type="InterPro" id="IPR039682">
    <property type="entry name" value="Sec8/EXOC4"/>
</dbReference>
<dbReference type="Pfam" id="PF20652">
    <property type="entry name" value="Sec8_C"/>
    <property type="match status" value="1"/>
</dbReference>
<gene>
    <name evidence="7" type="ORF">CANARDRAFT_196758</name>
</gene>
<dbReference type="GO" id="GO:0090522">
    <property type="term" value="P:vesicle tethering involved in exocytosis"/>
    <property type="evidence" value="ECO:0007669"/>
    <property type="project" value="UniProtKB-UniRule"/>
</dbReference>
<evidence type="ECO:0000256" key="2">
    <source>
        <dbReference type="ARBA" id="ARBA00022483"/>
    </source>
</evidence>
<evidence type="ECO:0000256" key="3">
    <source>
        <dbReference type="ARBA" id="ARBA00022927"/>
    </source>
</evidence>
<feature type="domain" description="Exocyst complex component Sec8 N-terminal" evidence="5">
    <location>
        <begin position="8"/>
        <end position="147"/>
    </location>
</feature>
<evidence type="ECO:0000256" key="1">
    <source>
        <dbReference type="ARBA" id="ARBA00022448"/>
    </source>
</evidence>
<dbReference type="EMBL" id="KV453850">
    <property type="protein sequence ID" value="ODV86260.1"/>
    <property type="molecule type" value="Genomic_DNA"/>
</dbReference>
<dbReference type="AlphaFoldDB" id="A0A1E4T3B2"/>
<feature type="domain" description="Exocyst complex component Sec8 middle helical bundle" evidence="6">
    <location>
        <begin position="293"/>
        <end position="412"/>
    </location>
</feature>
<dbReference type="GO" id="GO:0006893">
    <property type="term" value="P:Golgi to plasma membrane transport"/>
    <property type="evidence" value="ECO:0007669"/>
    <property type="project" value="TreeGrafter"/>
</dbReference>
<dbReference type="InterPro" id="IPR007191">
    <property type="entry name" value="Sec8_exocyst_N"/>
</dbReference>
<reference evidence="8" key="1">
    <citation type="submission" date="2016-04" db="EMBL/GenBank/DDBJ databases">
        <title>Comparative genomics of biotechnologically important yeasts.</title>
        <authorList>
            <consortium name="DOE Joint Genome Institute"/>
            <person name="Riley R."/>
            <person name="Haridas S."/>
            <person name="Wolfe K.H."/>
            <person name="Lopes M.R."/>
            <person name="Hittinger C.T."/>
            <person name="Goker M."/>
            <person name="Salamov A."/>
            <person name="Wisecaver J."/>
            <person name="Long T.M."/>
            <person name="Aerts A.L."/>
            <person name="Barry K."/>
            <person name="Choi C."/>
            <person name="Clum A."/>
            <person name="Coughlan A.Y."/>
            <person name="Deshpande S."/>
            <person name="Douglass A.P."/>
            <person name="Hanson S.J."/>
            <person name="Klenk H.-P."/>
            <person name="Labutti K."/>
            <person name="Lapidus A."/>
            <person name="Lindquist E."/>
            <person name="Lipzen A."/>
            <person name="Meier-Kolthoff J.P."/>
            <person name="Ohm R.A."/>
            <person name="Otillar R.P."/>
            <person name="Pangilinan J."/>
            <person name="Peng Y."/>
            <person name="Rokas A."/>
            <person name="Rosa C.A."/>
            <person name="Scheuner C."/>
            <person name="Sibirny A.A."/>
            <person name="Slot J.C."/>
            <person name="Stielow J.B."/>
            <person name="Sun H."/>
            <person name="Kurtzman C.P."/>
            <person name="Blackwell M."/>
            <person name="Grigoriev I.V."/>
            <person name="Jeffries T.W."/>
        </authorList>
    </citation>
    <scope>NUCLEOTIDE SEQUENCE [LARGE SCALE GENOMIC DNA]</scope>
    <source>
        <strain evidence="8">NRRL YB-2248</strain>
    </source>
</reference>
<name>A0A1E4T3B2_9ASCO</name>
<keyword evidence="1 4" id="KW-0813">Transport</keyword>
<evidence type="ECO:0000313" key="7">
    <source>
        <dbReference type="EMBL" id="ODV86260.1"/>
    </source>
</evidence>
<dbReference type="Pfam" id="PF04048">
    <property type="entry name" value="Sec8_N"/>
    <property type="match status" value="1"/>
</dbReference>
<dbReference type="GO" id="GO:0015031">
    <property type="term" value="P:protein transport"/>
    <property type="evidence" value="ECO:0007669"/>
    <property type="project" value="UniProtKB-KW"/>
</dbReference>
<proteinExistence type="inferred from homology"/>
<dbReference type="Proteomes" id="UP000094801">
    <property type="component" value="Unassembled WGS sequence"/>
</dbReference>